<evidence type="ECO:0000313" key="2">
    <source>
        <dbReference type="EMBL" id="KZV81085.1"/>
    </source>
</evidence>
<protein>
    <recommendedName>
        <fullName evidence="1">F-box domain-containing protein</fullName>
    </recommendedName>
</protein>
<proteinExistence type="predicted"/>
<dbReference type="Proteomes" id="UP000077266">
    <property type="component" value="Unassembled WGS sequence"/>
</dbReference>
<sequence length="126" mass="14213">MEARKALEKRAVSAATALHDTEVALRAAQEAHDAARRIVAYIEQQQRSVDELVLVAQGLLHPIRRLPDEVLSMIFEVVPTFRPKRPILSGSLKPRRPFVISAVCRRWRAVALSTPALWNTFHCNIP</sequence>
<keyword evidence="3" id="KW-1185">Reference proteome</keyword>
<dbReference type="AlphaFoldDB" id="A0A165BQW4"/>
<dbReference type="InParanoid" id="A0A165BQW4"/>
<dbReference type="OrthoDB" id="3266451at2759"/>
<reference evidence="2 3" key="1">
    <citation type="journal article" date="2016" name="Mol. Biol. Evol.">
        <title>Comparative Genomics of Early-Diverging Mushroom-Forming Fungi Provides Insights into the Origins of Lignocellulose Decay Capabilities.</title>
        <authorList>
            <person name="Nagy L.G."/>
            <person name="Riley R."/>
            <person name="Tritt A."/>
            <person name="Adam C."/>
            <person name="Daum C."/>
            <person name="Floudas D."/>
            <person name="Sun H."/>
            <person name="Yadav J.S."/>
            <person name="Pangilinan J."/>
            <person name="Larsson K.H."/>
            <person name="Matsuura K."/>
            <person name="Barry K."/>
            <person name="Labutti K."/>
            <person name="Kuo R."/>
            <person name="Ohm R.A."/>
            <person name="Bhattacharya S.S."/>
            <person name="Shirouzu T."/>
            <person name="Yoshinaga Y."/>
            <person name="Martin F.M."/>
            <person name="Grigoriev I.V."/>
            <person name="Hibbett D.S."/>
        </authorList>
    </citation>
    <scope>NUCLEOTIDE SEQUENCE [LARGE SCALE GENOMIC DNA]</scope>
    <source>
        <strain evidence="2 3">HHB12029</strain>
    </source>
</reference>
<dbReference type="InterPro" id="IPR001810">
    <property type="entry name" value="F-box_dom"/>
</dbReference>
<gene>
    <name evidence="2" type="ORF">EXIGLDRAFT_629076</name>
</gene>
<evidence type="ECO:0000313" key="3">
    <source>
        <dbReference type="Proteomes" id="UP000077266"/>
    </source>
</evidence>
<accession>A0A165BQW4</accession>
<feature type="domain" description="F-box" evidence="1">
    <location>
        <begin position="63"/>
        <end position="123"/>
    </location>
</feature>
<dbReference type="InterPro" id="IPR036047">
    <property type="entry name" value="F-box-like_dom_sf"/>
</dbReference>
<dbReference type="SUPFAM" id="SSF81383">
    <property type="entry name" value="F-box domain"/>
    <property type="match status" value="1"/>
</dbReference>
<dbReference type="Gene3D" id="1.20.1280.50">
    <property type="match status" value="1"/>
</dbReference>
<feature type="non-terminal residue" evidence="2">
    <location>
        <position position="126"/>
    </location>
</feature>
<dbReference type="Pfam" id="PF12937">
    <property type="entry name" value="F-box-like"/>
    <property type="match status" value="1"/>
</dbReference>
<organism evidence="2 3">
    <name type="scientific">Exidia glandulosa HHB12029</name>
    <dbReference type="NCBI Taxonomy" id="1314781"/>
    <lineage>
        <taxon>Eukaryota</taxon>
        <taxon>Fungi</taxon>
        <taxon>Dikarya</taxon>
        <taxon>Basidiomycota</taxon>
        <taxon>Agaricomycotina</taxon>
        <taxon>Agaricomycetes</taxon>
        <taxon>Auriculariales</taxon>
        <taxon>Exidiaceae</taxon>
        <taxon>Exidia</taxon>
    </lineage>
</organism>
<evidence type="ECO:0000259" key="1">
    <source>
        <dbReference type="Pfam" id="PF12937"/>
    </source>
</evidence>
<dbReference type="EMBL" id="KV426419">
    <property type="protein sequence ID" value="KZV81085.1"/>
    <property type="molecule type" value="Genomic_DNA"/>
</dbReference>
<name>A0A165BQW4_EXIGL</name>